<gene>
    <name evidence="2" type="ORF">MNBD_ACTINO02-244</name>
</gene>
<dbReference type="InterPro" id="IPR001119">
    <property type="entry name" value="SLH_dom"/>
</dbReference>
<feature type="domain" description="SLH" evidence="1">
    <location>
        <begin position="381"/>
        <end position="448"/>
    </location>
</feature>
<dbReference type="SUPFAM" id="SSF55486">
    <property type="entry name" value="Metalloproteases ('zincins'), catalytic domain"/>
    <property type="match status" value="1"/>
</dbReference>
<protein>
    <recommendedName>
        <fullName evidence="1">SLH domain-containing protein</fullName>
    </recommendedName>
</protein>
<evidence type="ECO:0000313" key="2">
    <source>
        <dbReference type="EMBL" id="VAW07255.1"/>
    </source>
</evidence>
<reference evidence="2" key="1">
    <citation type="submission" date="2018-06" db="EMBL/GenBank/DDBJ databases">
        <authorList>
            <person name="Zhirakovskaya E."/>
        </authorList>
    </citation>
    <scope>NUCLEOTIDE SEQUENCE</scope>
</reference>
<dbReference type="AlphaFoldDB" id="A0A3B0SN76"/>
<dbReference type="EMBL" id="UOEK01000391">
    <property type="protein sequence ID" value="VAW07255.1"/>
    <property type="molecule type" value="Genomic_DNA"/>
</dbReference>
<dbReference type="PROSITE" id="PS51272">
    <property type="entry name" value="SLH"/>
    <property type="match status" value="2"/>
</dbReference>
<dbReference type="Pfam" id="PF00395">
    <property type="entry name" value="SLH"/>
    <property type="match status" value="2"/>
</dbReference>
<feature type="non-terminal residue" evidence="2">
    <location>
        <position position="1"/>
    </location>
</feature>
<proteinExistence type="predicted"/>
<sequence>LVLFASSAIAETGTSDLETPWDYSGDVKQVPPATLSSDTIDPFEWDPLYLIGAEWVRENSVGTDVLEVWVCEPGGVQLGVTVAETVAILDSGVGAYYAEISGGRYTIDFVEAGIVMVPNSNLCMPAVEEAAISQPAVSSGAIVVVAGSGSGGYTSIQAGTCGGCGFPTNGRIAVVGGRAVSNSWQGIYDMQTSVHEIGHMLQFPHTYTGETSSEYDSPADFMSGNLRTDGSISLFPYLTVAANRYAAGWIDPSDVVVIKTADDQRSVEIVTYDRAGTQMVAFAPDPTIWVSIEARQSRPWDPIPSEYEGVAVHLISQLASDCFPTGYGWCFGLSRRQQQAVSAPFTTDHALGVGEYLDIAGFTIEVVGRTADGYQIELNAGVPRFTDVPRSHTFAAGIEWMADQGITKGCNPSEGNTKFCPDQIVTRGQMAAFLVRALGLTDRLDNPFTDDDDSVFQADIERLAAAGITKGCNPSEGNTEFCPDGKVTREQMAAFLVRALGYVDDGGGDLFIDDDFSIFEGAIDRMATAGVTKGCNPPTNDRFCPSDYVTRGQMAAFLSRALGG</sequence>
<organism evidence="2">
    <name type="scientific">hydrothermal vent metagenome</name>
    <dbReference type="NCBI Taxonomy" id="652676"/>
    <lineage>
        <taxon>unclassified sequences</taxon>
        <taxon>metagenomes</taxon>
        <taxon>ecological metagenomes</taxon>
    </lineage>
</organism>
<accession>A0A3B0SN76</accession>
<evidence type="ECO:0000259" key="1">
    <source>
        <dbReference type="PROSITE" id="PS51272"/>
    </source>
</evidence>
<feature type="domain" description="SLH" evidence="1">
    <location>
        <begin position="506"/>
        <end position="564"/>
    </location>
</feature>
<name>A0A3B0SN76_9ZZZZ</name>